<gene>
    <name evidence="4" type="ordered locus">Francci3_0166</name>
</gene>
<dbReference type="InterPro" id="IPR036514">
    <property type="entry name" value="SGNH_hydro_sf"/>
</dbReference>
<dbReference type="InterPro" id="IPR013830">
    <property type="entry name" value="SGNH_hydro"/>
</dbReference>
<dbReference type="PhylomeDB" id="Q2JGN4"/>
<dbReference type="PANTHER" id="PTHR37981">
    <property type="entry name" value="LIPASE 2"/>
    <property type="match status" value="1"/>
</dbReference>
<protein>
    <recommendedName>
        <fullName evidence="3">SGNH hydrolase-type esterase domain-containing protein</fullName>
    </recommendedName>
</protein>
<keyword evidence="5" id="KW-1185">Reference proteome</keyword>
<evidence type="ECO:0000259" key="3">
    <source>
        <dbReference type="Pfam" id="PF13472"/>
    </source>
</evidence>
<evidence type="ECO:0000256" key="2">
    <source>
        <dbReference type="PIRSR" id="PIRSR637460-2"/>
    </source>
</evidence>
<dbReference type="KEGG" id="fra:Francci3_0166"/>
<dbReference type="Proteomes" id="UP000001937">
    <property type="component" value="Chromosome"/>
</dbReference>
<dbReference type="Gene3D" id="2.60.40.10">
    <property type="entry name" value="Immunoglobulins"/>
    <property type="match status" value="1"/>
</dbReference>
<evidence type="ECO:0000256" key="1">
    <source>
        <dbReference type="PIRSR" id="PIRSR637460-1"/>
    </source>
</evidence>
<keyword evidence="2" id="KW-1015">Disulfide bond</keyword>
<dbReference type="InterPro" id="IPR037460">
    <property type="entry name" value="SEST-like"/>
</dbReference>
<dbReference type="eggNOG" id="COG2755">
    <property type="taxonomic scope" value="Bacteria"/>
</dbReference>
<feature type="domain" description="SGNH hydrolase-type esterase" evidence="3">
    <location>
        <begin position="88"/>
        <end position="353"/>
    </location>
</feature>
<feature type="active site" evidence="1">
    <location>
        <position position="345"/>
    </location>
</feature>
<dbReference type="InterPro" id="IPR013783">
    <property type="entry name" value="Ig-like_fold"/>
</dbReference>
<organism evidence="4 5">
    <name type="scientific">Frankia casuarinae (strain DSM 45818 / CECT 9043 / HFP020203 / CcI3)</name>
    <dbReference type="NCBI Taxonomy" id="106370"/>
    <lineage>
        <taxon>Bacteria</taxon>
        <taxon>Bacillati</taxon>
        <taxon>Actinomycetota</taxon>
        <taxon>Actinomycetes</taxon>
        <taxon>Frankiales</taxon>
        <taxon>Frankiaceae</taxon>
        <taxon>Frankia</taxon>
    </lineage>
</organism>
<name>Q2JGN4_FRACC</name>
<dbReference type="HOGENOM" id="CLU_038449_4_1_11"/>
<feature type="disulfide bond" evidence="2">
    <location>
        <begin position="202"/>
        <end position="214"/>
    </location>
</feature>
<dbReference type="STRING" id="106370.Francci3_0166"/>
<evidence type="ECO:0000313" key="4">
    <source>
        <dbReference type="EMBL" id="ABD09558.1"/>
    </source>
</evidence>
<dbReference type="Pfam" id="PF22352">
    <property type="entry name" value="K319L-like_PKD"/>
    <property type="match status" value="1"/>
</dbReference>
<dbReference type="PANTHER" id="PTHR37981:SF1">
    <property type="entry name" value="SGNH HYDROLASE-TYPE ESTERASE DOMAIN-CONTAINING PROTEIN"/>
    <property type="match status" value="1"/>
</dbReference>
<feature type="disulfide bond" evidence="2">
    <location>
        <begin position="116"/>
        <end position="151"/>
    </location>
</feature>
<dbReference type="SUPFAM" id="SSF52266">
    <property type="entry name" value="SGNH hydrolase"/>
    <property type="match status" value="1"/>
</dbReference>
<dbReference type="CDD" id="cd01823">
    <property type="entry name" value="SEST_like"/>
    <property type="match status" value="1"/>
</dbReference>
<dbReference type="AlphaFoldDB" id="Q2JGN4"/>
<dbReference type="Pfam" id="PF13472">
    <property type="entry name" value="Lipase_GDSL_2"/>
    <property type="match status" value="1"/>
</dbReference>
<proteinExistence type="predicted"/>
<reference evidence="4 5" key="1">
    <citation type="journal article" date="2007" name="Genome Res.">
        <title>Genome characteristics of facultatively symbiotic Frankia sp. strains reflect host range and host plant biogeography.</title>
        <authorList>
            <person name="Normand P."/>
            <person name="Lapierre P."/>
            <person name="Tisa L.S."/>
            <person name="Gogarten J.P."/>
            <person name="Alloisio N."/>
            <person name="Bagnarol E."/>
            <person name="Bassi C.A."/>
            <person name="Berry A.M."/>
            <person name="Bickhart D.M."/>
            <person name="Choisne N."/>
            <person name="Couloux A."/>
            <person name="Cournoyer B."/>
            <person name="Cruveiller S."/>
            <person name="Daubin V."/>
            <person name="Demange N."/>
            <person name="Francino M.P."/>
            <person name="Goltsman E."/>
            <person name="Huang Y."/>
            <person name="Kopp O.R."/>
            <person name="Labarre L."/>
            <person name="Lapidus A."/>
            <person name="Lavire C."/>
            <person name="Marechal J."/>
            <person name="Martinez M."/>
            <person name="Mastronunzio J.E."/>
            <person name="Mullin B.C."/>
            <person name="Niemann J."/>
            <person name="Pujic P."/>
            <person name="Rawnsley T."/>
            <person name="Rouy Z."/>
            <person name="Schenowitz C."/>
            <person name="Sellstedt A."/>
            <person name="Tavares F."/>
            <person name="Tomkins J.P."/>
            <person name="Vallenet D."/>
            <person name="Valverde C."/>
            <person name="Wall L.G."/>
            <person name="Wang Y."/>
            <person name="Medigue C."/>
            <person name="Benson D.R."/>
        </authorList>
    </citation>
    <scope>NUCLEOTIDE SEQUENCE [LARGE SCALE GENOMIC DNA]</scope>
    <source>
        <strain evidence="5">DSM 45818 / CECT 9043 / CcI3</strain>
    </source>
</reference>
<dbReference type="GO" id="GO:0005975">
    <property type="term" value="P:carbohydrate metabolic process"/>
    <property type="evidence" value="ECO:0007669"/>
    <property type="project" value="UniProtKB-ARBA"/>
</dbReference>
<dbReference type="Gene3D" id="3.40.50.1110">
    <property type="entry name" value="SGNH hydrolase"/>
    <property type="match status" value="1"/>
</dbReference>
<dbReference type="EMBL" id="CP000249">
    <property type="protein sequence ID" value="ABD09558.1"/>
    <property type="molecule type" value="Genomic_DNA"/>
</dbReference>
<dbReference type="GO" id="GO:0004806">
    <property type="term" value="F:triacylglycerol lipase activity"/>
    <property type="evidence" value="ECO:0007669"/>
    <property type="project" value="TreeGrafter"/>
</dbReference>
<evidence type="ECO:0000313" key="5">
    <source>
        <dbReference type="Proteomes" id="UP000001937"/>
    </source>
</evidence>
<sequence>MVTVQAGRSRTVVGLSAVALHGRVTGPAASTAWTMLSGPAPARFAGDAPDTTVTLPAPGNYVFQLTATDRSGRSRSSRTRLTALRYVALGDSYSSGDGAGPVADYLPGSYRPFGGCRRSTDAYPALVHAALATKDPPPSATSDPLFTFGACAGARTRDFSTSQGPGTPPQDTYLDGSADTVGLVTLTVGGNDIGFADIAVYCAALHVTTLLPSCRDHSAPAVGAALNTLQPQLTATYRAVRRARSLAPGARILVLGYPRLFPDALDAPCPVSVLGKLGVRIQPADAAWFNQTVHDLDNTIRAAARAAGVTYVDTENAFAGHEFCSSTGSPPDVDLLGTPFSAAFHPNGQGQRALATAITAAYLPTGR</sequence>
<dbReference type="GO" id="GO:0019433">
    <property type="term" value="P:triglyceride catabolic process"/>
    <property type="evidence" value="ECO:0007669"/>
    <property type="project" value="TreeGrafter"/>
</dbReference>
<accession>Q2JGN4</accession>
<feature type="active site" description="Nucleophile" evidence="1">
    <location>
        <position position="92"/>
    </location>
</feature>